<reference evidence="1 4" key="2">
    <citation type="submission" date="2019-02" db="EMBL/GenBank/DDBJ databases">
        <title>Complete genome sequence of Desulfobacter hydrogenophilus AcRS1.</title>
        <authorList>
            <person name="Marietou A."/>
            <person name="Lund M.B."/>
            <person name="Marshall I.P.G."/>
            <person name="Schreiber L."/>
            <person name="Jorgensen B."/>
        </authorList>
    </citation>
    <scope>NUCLEOTIDE SEQUENCE [LARGE SCALE GENOMIC DNA]</scope>
    <source>
        <strain evidence="1 4">AcRS1</strain>
    </source>
</reference>
<dbReference type="AlphaFoldDB" id="A0A328F8G1"/>
<dbReference type="EMBL" id="QLNI01000035">
    <property type="protein sequence ID" value="RAM00921.1"/>
    <property type="molecule type" value="Genomic_DNA"/>
</dbReference>
<sequence>MTTATDNSSKSAKNISPADIQKQNLISQWAFDTRPILGRFHLWLEDVRIHWYSDESQKKIKRRHMDEISFTDGRTEKMLAVTAAVTALGTRLFGRYGEGKGLPKTELNLVKKDADAISAYAMSESLWYLSRTLPENHAIMVCLGEGLMPKAGETAEMGANPLLGFGRIYARPQVAKFLEDRVLRLINEPEYAWERFSRDIQKRDITVWGAAIDTLENTSRFAKGETTGPMSIFHLFDQPLIISDQYEGYMGCLVLPKQVVENAALKSVLVNYFTPRHMVMNAIQETFDGIKAENVHVWTLTGDARRERIENLWDQWRDAGAHLIDENWILPTGIAPFTDSGTYAPTFAVKLWTDNKDDIHLLVVDGYAASAEAMQAASLSGILGLDVSLAVLSSKFKLPYNKDAVAMKLDPQDNNFATKLEQDLFETDVPQEMIEIYRDSIMEAKNAGIPLKPRTINASDLIAAKKWQTLAVSGYMLQDPYSGAPGVKQISEDTWEVTVRLTSEFGDKAITFALRLLEPLPQSKLVFSPLLNRFFKGEDFKTRAVKISDSGRIRNELQTLCTEALEHFGDKIVVRFDKITPTTISAVEQEMLKQILAWYKENYPIWFEWLELSV</sequence>
<reference evidence="2 3" key="1">
    <citation type="submission" date="2018-06" db="EMBL/GenBank/DDBJ databases">
        <title>Complete Genome Sequence of Desulfobacter hydrogenophilus (DSM3380).</title>
        <authorList>
            <person name="Marietou A."/>
            <person name="Schreiber L."/>
            <person name="Marshall I."/>
            <person name="Jorgensen B."/>
        </authorList>
    </citation>
    <scope>NUCLEOTIDE SEQUENCE [LARGE SCALE GENOMIC DNA]</scope>
    <source>
        <strain evidence="2 3">DSM 3380</strain>
    </source>
</reference>
<proteinExistence type="predicted"/>
<accession>A0A328F8G1</accession>
<keyword evidence="4" id="KW-1185">Reference proteome</keyword>
<organism evidence="2 3">
    <name type="scientific">Desulfobacter hydrogenophilus</name>
    <dbReference type="NCBI Taxonomy" id="2291"/>
    <lineage>
        <taxon>Bacteria</taxon>
        <taxon>Pseudomonadati</taxon>
        <taxon>Thermodesulfobacteriota</taxon>
        <taxon>Desulfobacteria</taxon>
        <taxon>Desulfobacterales</taxon>
        <taxon>Desulfobacteraceae</taxon>
        <taxon>Desulfobacter</taxon>
    </lineage>
</organism>
<dbReference type="Proteomes" id="UP000248798">
    <property type="component" value="Unassembled WGS sequence"/>
</dbReference>
<gene>
    <name evidence="2" type="ORF">DO021_16260</name>
    <name evidence="1" type="ORF">EYB58_21420</name>
</gene>
<dbReference type="OrthoDB" id="5409435at2"/>
<protein>
    <submittedName>
        <fullName evidence="2">Uncharacterized protein</fullName>
    </submittedName>
</protein>
<evidence type="ECO:0000313" key="2">
    <source>
        <dbReference type="EMBL" id="RAM00921.1"/>
    </source>
</evidence>
<evidence type="ECO:0000313" key="4">
    <source>
        <dbReference type="Proteomes" id="UP000293902"/>
    </source>
</evidence>
<name>A0A328F8G1_9BACT</name>
<dbReference type="Proteomes" id="UP000293902">
    <property type="component" value="Chromosome"/>
</dbReference>
<dbReference type="EMBL" id="CP036313">
    <property type="protein sequence ID" value="QBH15249.1"/>
    <property type="molecule type" value="Genomic_DNA"/>
</dbReference>
<dbReference type="RefSeq" id="WP_111958585.1">
    <property type="nucleotide sequence ID" value="NZ_CP036313.1"/>
</dbReference>
<evidence type="ECO:0000313" key="1">
    <source>
        <dbReference type="EMBL" id="QBH15249.1"/>
    </source>
</evidence>
<evidence type="ECO:0000313" key="3">
    <source>
        <dbReference type="Proteomes" id="UP000248798"/>
    </source>
</evidence>